<organism evidence="1">
    <name type="scientific">Streptomyces sp. R08</name>
    <dbReference type="NCBI Taxonomy" id="3238624"/>
    <lineage>
        <taxon>Bacteria</taxon>
        <taxon>Bacillati</taxon>
        <taxon>Actinomycetota</taxon>
        <taxon>Actinomycetes</taxon>
        <taxon>Kitasatosporales</taxon>
        <taxon>Streptomycetaceae</taxon>
        <taxon>Streptomyces</taxon>
    </lineage>
</organism>
<dbReference type="RefSeq" id="WP_369189098.1">
    <property type="nucleotide sequence ID" value="NZ_CP163431.1"/>
</dbReference>
<gene>
    <name evidence="1" type="ORF">AB5J58_24535</name>
</gene>
<protein>
    <submittedName>
        <fullName evidence="1">Uncharacterized protein</fullName>
    </submittedName>
</protein>
<dbReference type="EMBL" id="CP163431">
    <property type="protein sequence ID" value="XDQ03121.1"/>
    <property type="molecule type" value="Genomic_DNA"/>
</dbReference>
<dbReference type="AlphaFoldDB" id="A0AB39M9E7"/>
<name>A0AB39M9E7_9ACTN</name>
<accession>A0AB39M9E7</accession>
<evidence type="ECO:0000313" key="1">
    <source>
        <dbReference type="EMBL" id="XDQ03121.1"/>
    </source>
</evidence>
<reference evidence="1" key="1">
    <citation type="submission" date="2024-07" db="EMBL/GenBank/DDBJ databases">
        <authorList>
            <person name="Yu S.T."/>
        </authorList>
    </citation>
    <scope>NUCLEOTIDE SEQUENCE</scope>
    <source>
        <strain evidence="1">R08</strain>
    </source>
</reference>
<proteinExistence type="predicted"/>
<sequence length="147" mass="16567">MNQPVDGYWCEVAACFPDGRREWFLGGYRAETPRLAVRWLRSQAVRLANSLDPLPGVGPFPPQVLRETSPSNPNPGNIFRKWSQDFTAQEKQMGNLAAGKPFSVLAGGPDRIFGLFDLDIYYALSVRPLVRDFVTDWRITEMEYAAA</sequence>